<dbReference type="InterPro" id="IPR000515">
    <property type="entry name" value="MetI-like"/>
</dbReference>
<dbReference type="InterPro" id="IPR051393">
    <property type="entry name" value="ABC_transporter_permease"/>
</dbReference>
<dbReference type="PANTHER" id="PTHR30193">
    <property type="entry name" value="ABC TRANSPORTER PERMEASE PROTEIN"/>
    <property type="match status" value="1"/>
</dbReference>
<dbReference type="Pfam" id="PF00528">
    <property type="entry name" value="BPD_transp_1"/>
    <property type="match status" value="1"/>
</dbReference>
<feature type="domain" description="ABC transmembrane type-1" evidence="8">
    <location>
        <begin position="103"/>
        <end position="321"/>
    </location>
</feature>
<keyword evidence="6 7" id="KW-0472">Membrane</keyword>
<feature type="transmembrane region" description="Helical" evidence="7">
    <location>
        <begin position="48"/>
        <end position="69"/>
    </location>
</feature>
<comment type="similarity">
    <text evidence="7">Belongs to the binding-protein-dependent transport system permease family.</text>
</comment>
<comment type="caution">
    <text evidence="9">The sequence shown here is derived from an EMBL/GenBank/DDBJ whole genome shotgun (WGS) entry which is preliminary data.</text>
</comment>
<keyword evidence="5 7" id="KW-1133">Transmembrane helix</keyword>
<feature type="transmembrane region" description="Helical" evidence="7">
    <location>
        <begin position="140"/>
        <end position="159"/>
    </location>
</feature>
<dbReference type="GO" id="GO:0005886">
    <property type="term" value="C:plasma membrane"/>
    <property type="evidence" value="ECO:0007669"/>
    <property type="project" value="UniProtKB-SubCell"/>
</dbReference>
<evidence type="ECO:0000256" key="5">
    <source>
        <dbReference type="ARBA" id="ARBA00022989"/>
    </source>
</evidence>
<dbReference type="AlphaFoldDB" id="A0A261EU78"/>
<evidence type="ECO:0000256" key="1">
    <source>
        <dbReference type="ARBA" id="ARBA00004651"/>
    </source>
</evidence>
<proteinExistence type="inferred from homology"/>
<evidence type="ECO:0000256" key="4">
    <source>
        <dbReference type="ARBA" id="ARBA00022692"/>
    </source>
</evidence>
<name>A0A261EU78_9BIFI</name>
<dbReference type="GO" id="GO:0055085">
    <property type="term" value="P:transmembrane transport"/>
    <property type="evidence" value="ECO:0007669"/>
    <property type="project" value="InterPro"/>
</dbReference>
<comment type="subcellular location">
    <subcellularLocation>
        <location evidence="1 7">Cell membrane</location>
        <topology evidence="1 7">Multi-pass membrane protein</topology>
    </subcellularLocation>
</comment>
<feature type="transmembrane region" description="Helical" evidence="7">
    <location>
        <begin position="300"/>
        <end position="321"/>
    </location>
</feature>
<dbReference type="PROSITE" id="PS50928">
    <property type="entry name" value="ABC_TM1"/>
    <property type="match status" value="1"/>
</dbReference>
<dbReference type="CDD" id="cd06261">
    <property type="entry name" value="TM_PBP2"/>
    <property type="match status" value="1"/>
</dbReference>
<feature type="transmembrane region" description="Helical" evidence="7">
    <location>
        <begin position="16"/>
        <end position="36"/>
    </location>
</feature>
<dbReference type="SUPFAM" id="SSF161098">
    <property type="entry name" value="MetI-like"/>
    <property type="match status" value="1"/>
</dbReference>
<evidence type="ECO:0000256" key="2">
    <source>
        <dbReference type="ARBA" id="ARBA00022448"/>
    </source>
</evidence>
<feature type="transmembrane region" description="Helical" evidence="7">
    <location>
        <begin position="240"/>
        <end position="265"/>
    </location>
</feature>
<keyword evidence="3" id="KW-1003">Cell membrane</keyword>
<evidence type="ECO:0000259" key="8">
    <source>
        <dbReference type="PROSITE" id="PS50928"/>
    </source>
</evidence>
<evidence type="ECO:0000313" key="9">
    <source>
        <dbReference type="EMBL" id="OZG50409.1"/>
    </source>
</evidence>
<accession>A0A261EU78</accession>
<evidence type="ECO:0000313" key="10">
    <source>
        <dbReference type="Proteomes" id="UP000216004"/>
    </source>
</evidence>
<dbReference type="EMBL" id="MWWS01000004">
    <property type="protein sequence ID" value="OZG50409.1"/>
    <property type="molecule type" value="Genomic_DNA"/>
</dbReference>
<dbReference type="OrthoDB" id="9805974at2"/>
<sequence>MSFDPILHPDTTLGKLLAMVVAILLFVGVMALVLFLTNVPKNMPSWGVAALFLLPSIALMCFGLLYPTIVTFRSSFYGRDGQEAVGLANYIKIFSDPHFLQVLLNTVLWTVLVPLCATAVGLLYAVLVDRTRFEKLAKSLVFLPMAISMVGAAIIWKFVYDQKIGLLSAIYLWFAHLFGSSDVQPPQWLMGAPGNTFLLILVMIWIEAGYAMTVLSAAIKAIPDDIVEAARLDGLNGRQQFFYMTIPLIRPSIVVVLTTVAMAGLKSFDVVRTMTAGNYGTSVIANEFYTQTFQYQNTGLGAALAVIMFIVVIPLIVFNVYQMKQSQEVR</sequence>
<feature type="transmembrane region" description="Helical" evidence="7">
    <location>
        <begin position="107"/>
        <end position="128"/>
    </location>
</feature>
<gene>
    <name evidence="9" type="ORF">BOCO_0926</name>
</gene>
<dbReference type="PANTHER" id="PTHR30193:SF18">
    <property type="entry name" value="OSMOPROTECTIVE COMPOUNDS UPTAKE PERMEASE PROTEIN GGTC"/>
    <property type="match status" value="1"/>
</dbReference>
<dbReference type="Gene3D" id="1.10.3720.10">
    <property type="entry name" value="MetI-like"/>
    <property type="match status" value="1"/>
</dbReference>
<keyword evidence="2 7" id="KW-0813">Transport</keyword>
<dbReference type="InterPro" id="IPR035906">
    <property type="entry name" value="MetI-like_sf"/>
</dbReference>
<evidence type="ECO:0000256" key="6">
    <source>
        <dbReference type="ARBA" id="ARBA00023136"/>
    </source>
</evidence>
<protein>
    <submittedName>
        <fullName evidence="9">ABC transporter permease</fullName>
    </submittedName>
</protein>
<keyword evidence="4 7" id="KW-0812">Transmembrane</keyword>
<evidence type="ECO:0000256" key="3">
    <source>
        <dbReference type="ARBA" id="ARBA00022475"/>
    </source>
</evidence>
<dbReference type="RefSeq" id="WP_094722887.1">
    <property type="nucleotide sequence ID" value="NZ_MWWS01000004.1"/>
</dbReference>
<keyword evidence="10" id="KW-1185">Reference proteome</keyword>
<evidence type="ECO:0000256" key="7">
    <source>
        <dbReference type="RuleBase" id="RU363032"/>
    </source>
</evidence>
<feature type="transmembrane region" description="Helical" evidence="7">
    <location>
        <begin position="197"/>
        <end position="219"/>
    </location>
</feature>
<dbReference type="Proteomes" id="UP000216004">
    <property type="component" value="Unassembled WGS sequence"/>
</dbReference>
<organism evidence="9 10">
    <name type="scientific">Bombiscardovia coagulans</name>
    <dbReference type="NCBI Taxonomy" id="686666"/>
    <lineage>
        <taxon>Bacteria</taxon>
        <taxon>Bacillati</taxon>
        <taxon>Actinomycetota</taxon>
        <taxon>Actinomycetes</taxon>
        <taxon>Bifidobacteriales</taxon>
        <taxon>Bifidobacteriaceae</taxon>
        <taxon>Bombiscardovia</taxon>
    </lineage>
</organism>
<reference evidence="9 10" key="1">
    <citation type="journal article" date="2017" name="BMC Genomics">
        <title>Comparative genomic and phylogenomic analyses of the Bifidobacteriaceae family.</title>
        <authorList>
            <person name="Lugli G.A."/>
            <person name="Milani C."/>
            <person name="Turroni F."/>
            <person name="Duranti S."/>
            <person name="Mancabelli L."/>
            <person name="Mangifesta M."/>
            <person name="Ferrario C."/>
            <person name="Modesto M."/>
            <person name="Mattarelli P."/>
            <person name="Jiri K."/>
            <person name="van Sinderen D."/>
            <person name="Ventura M."/>
        </authorList>
    </citation>
    <scope>NUCLEOTIDE SEQUENCE [LARGE SCALE GENOMIC DNA]</scope>
    <source>
        <strain evidence="9 10">DSM 22924</strain>
    </source>
</reference>